<sequence length="410" mass="41617">MPATATATGAVCGGSETVLAADNVRAGFASMMPAADGVPAESVAMLPAADGVPAESVAMLPAAGGVPAESVAMLPAADGVPAASVATKHTADDMSLRSVATESVREKASAPSVAGSASASDGSGTATGSDALAAGSDTAELTTSSRVTETLVAESDPRLLVRGLHVAFVPSGQQVLRDVDFAVAAGSAAGIVGPSGSGKTSLARAVVGLHPPGSGTVALDGVPLRGELRRRSRDERRRIQLVPQCPLGALNPSRSVGATLGRPLRLHRRCDSGERADRVAELLRQVELPPEYAQRYPHELSGGQRQRVAIARALAAEPDVLICDEVTSALDARTAAAIMELLAGLRESHRLALILIAHDLPLIADRTDTVAVLDAGRVVESGSTASIFAAPAHETTRALLSHGPLTARTA</sequence>
<dbReference type="GO" id="GO:0005524">
    <property type="term" value="F:ATP binding"/>
    <property type="evidence" value="ECO:0007669"/>
    <property type="project" value="UniProtKB-KW"/>
</dbReference>
<dbReference type="InterPro" id="IPR017871">
    <property type="entry name" value="ABC_transporter-like_CS"/>
</dbReference>
<dbReference type="Proteomes" id="UP000586827">
    <property type="component" value="Unassembled WGS sequence"/>
</dbReference>
<dbReference type="InterPro" id="IPR003439">
    <property type="entry name" value="ABC_transporter-like_ATP-bd"/>
</dbReference>
<evidence type="ECO:0000259" key="6">
    <source>
        <dbReference type="PROSITE" id="PS50893"/>
    </source>
</evidence>
<evidence type="ECO:0000313" key="8">
    <source>
        <dbReference type="Proteomes" id="UP000586827"/>
    </source>
</evidence>
<dbReference type="InterPro" id="IPR050319">
    <property type="entry name" value="ABC_transp_ATP-bind"/>
</dbReference>
<dbReference type="PANTHER" id="PTHR43776:SF7">
    <property type="entry name" value="D,D-DIPEPTIDE TRANSPORT ATP-BINDING PROTEIN DDPF-RELATED"/>
    <property type="match status" value="1"/>
</dbReference>
<dbReference type="CDD" id="cd03257">
    <property type="entry name" value="ABC_NikE_OppD_transporters"/>
    <property type="match status" value="1"/>
</dbReference>
<accession>A0A849C481</accession>
<evidence type="ECO:0000256" key="1">
    <source>
        <dbReference type="ARBA" id="ARBA00005417"/>
    </source>
</evidence>
<dbReference type="EMBL" id="JABELX010000010">
    <property type="protein sequence ID" value="NNH73504.1"/>
    <property type="molecule type" value="Genomic_DNA"/>
</dbReference>
<gene>
    <name evidence="7" type="ORF">HLB23_27225</name>
</gene>
<dbReference type="Gene3D" id="3.40.50.300">
    <property type="entry name" value="P-loop containing nucleotide triphosphate hydrolases"/>
    <property type="match status" value="1"/>
</dbReference>
<dbReference type="InterPro" id="IPR003593">
    <property type="entry name" value="AAA+_ATPase"/>
</dbReference>
<dbReference type="GO" id="GO:0055085">
    <property type="term" value="P:transmembrane transport"/>
    <property type="evidence" value="ECO:0007669"/>
    <property type="project" value="UniProtKB-ARBA"/>
</dbReference>
<name>A0A849C481_9NOCA</name>
<keyword evidence="2" id="KW-0813">Transport</keyword>
<feature type="compositionally biased region" description="Low complexity" evidence="5">
    <location>
        <begin position="109"/>
        <end position="131"/>
    </location>
</feature>
<comment type="caution">
    <text evidence="7">The sequence shown here is derived from an EMBL/GenBank/DDBJ whole genome shotgun (WGS) entry which is preliminary data.</text>
</comment>
<dbReference type="InterPro" id="IPR027417">
    <property type="entry name" value="P-loop_NTPase"/>
</dbReference>
<evidence type="ECO:0000256" key="4">
    <source>
        <dbReference type="ARBA" id="ARBA00022840"/>
    </source>
</evidence>
<feature type="domain" description="ABC transporter" evidence="6">
    <location>
        <begin position="161"/>
        <end position="400"/>
    </location>
</feature>
<feature type="region of interest" description="Disordered" evidence="5">
    <location>
        <begin position="94"/>
        <end position="145"/>
    </location>
</feature>
<evidence type="ECO:0000256" key="5">
    <source>
        <dbReference type="SAM" id="MobiDB-lite"/>
    </source>
</evidence>
<dbReference type="PANTHER" id="PTHR43776">
    <property type="entry name" value="TRANSPORT ATP-BINDING PROTEIN"/>
    <property type="match status" value="1"/>
</dbReference>
<protein>
    <submittedName>
        <fullName evidence="7">ATP-binding cassette domain-containing protein</fullName>
    </submittedName>
</protein>
<comment type="similarity">
    <text evidence="1">Belongs to the ABC transporter superfamily.</text>
</comment>
<keyword evidence="8" id="KW-1185">Reference proteome</keyword>
<keyword evidence="4 7" id="KW-0067">ATP-binding</keyword>
<evidence type="ECO:0000256" key="3">
    <source>
        <dbReference type="ARBA" id="ARBA00022741"/>
    </source>
</evidence>
<dbReference type="GO" id="GO:0016887">
    <property type="term" value="F:ATP hydrolysis activity"/>
    <property type="evidence" value="ECO:0007669"/>
    <property type="project" value="InterPro"/>
</dbReference>
<keyword evidence="3" id="KW-0547">Nucleotide-binding</keyword>
<dbReference type="SMART" id="SM00382">
    <property type="entry name" value="AAA"/>
    <property type="match status" value="1"/>
</dbReference>
<proteinExistence type="inferred from homology"/>
<dbReference type="SUPFAM" id="SSF52540">
    <property type="entry name" value="P-loop containing nucleoside triphosphate hydrolases"/>
    <property type="match status" value="1"/>
</dbReference>
<reference evidence="7 8" key="1">
    <citation type="submission" date="2020-05" db="EMBL/GenBank/DDBJ databases">
        <title>MicrobeNet Type strains.</title>
        <authorList>
            <person name="Nicholson A.C."/>
        </authorList>
    </citation>
    <scope>NUCLEOTIDE SEQUENCE [LARGE SCALE GENOMIC DNA]</scope>
    <source>
        <strain evidence="7 8">JCM 3224</strain>
    </source>
</reference>
<dbReference type="AlphaFoldDB" id="A0A849C481"/>
<evidence type="ECO:0000256" key="2">
    <source>
        <dbReference type="ARBA" id="ARBA00022448"/>
    </source>
</evidence>
<dbReference type="PROSITE" id="PS50893">
    <property type="entry name" value="ABC_TRANSPORTER_2"/>
    <property type="match status" value="1"/>
</dbReference>
<dbReference type="Pfam" id="PF00005">
    <property type="entry name" value="ABC_tran"/>
    <property type="match status" value="1"/>
</dbReference>
<evidence type="ECO:0000313" key="7">
    <source>
        <dbReference type="EMBL" id="NNH73504.1"/>
    </source>
</evidence>
<organism evidence="7 8">
    <name type="scientific">Nocardia uniformis</name>
    <dbReference type="NCBI Taxonomy" id="53432"/>
    <lineage>
        <taxon>Bacteria</taxon>
        <taxon>Bacillati</taxon>
        <taxon>Actinomycetota</taxon>
        <taxon>Actinomycetes</taxon>
        <taxon>Mycobacteriales</taxon>
        <taxon>Nocardiaceae</taxon>
        <taxon>Nocardia</taxon>
    </lineage>
</organism>
<dbReference type="PROSITE" id="PS00211">
    <property type="entry name" value="ABC_TRANSPORTER_1"/>
    <property type="match status" value="1"/>
</dbReference>